<dbReference type="OrthoDB" id="3796452at2759"/>
<accession>A0A9P4H1P5</accession>
<protein>
    <submittedName>
        <fullName evidence="1">Uncharacterized protein</fullName>
    </submittedName>
</protein>
<proteinExistence type="predicted"/>
<keyword evidence="2" id="KW-1185">Reference proteome</keyword>
<dbReference type="Proteomes" id="UP000799777">
    <property type="component" value="Unassembled WGS sequence"/>
</dbReference>
<dbReference type="AlphaFoldDB" id="A0A9P4H1P5"/>
<reference evidence="1" key="1">
    <citation type="journal article" date="2020" name="Stud. Mycol.">
        <title>101 Dothideomycetes genomes: a test case for predicting lifestyles and emergence of pathogens.</title>
        <authorList>
            <person name="Haridas S."/>
            <person name="Albert R."/>
            <person name="Binder M."/>
            <person name="Bloem J."/>
            <person name="Labutti K."/>
            <person name="Salamov A."/>
            <person name="Andreopoulos B."/>
            <person name="Baker S."/>
            <person name="Barry K."/>
            <person name="Bills G."/>
            <person name="Bluhm B."/>
            <person name="Cannon C."/>
            <person name="Castanera R."/>
            <person name="Culley D."/>
            <person name="Daum C."/>
            <person name="Ezra D."/>
            <person name="Gonzalez J."/>
            <person name="Henrissat B."/>
            <person name="Kuo A."/>
            <person name="Liang C."/>
            <person name="Lipzen A."/>
            <person name="Lutzoni F."/>
            <person name="Magnuson J."/>
            <person name="Mondo S."/>
            <person name="Nolan M."/>
            <person name="Ohm R."/>
            <person name="Pangilinan J."/>
            <person name="Park H.-J."/>
            <person name="Ramirez L."/>
            <person name="Alfaro M."/>
            <person name="Sun H."/>
            <person name="Tritt A."/>
            <person name="Yoshinaga Y."/>
            <person name="Zwiers L.-H."/>
            <person name="Turgeon B."/>
            <person name="Goodwin S."/>
            <person name="Spatafora J."/>
            <person name="Crous P."/>
            <person name="Grigoriev I."/>
        </authorList>
    </citation>
    <scope>NUCLEOTIDE SEQUENCE</scope>
    <source>
        <strain evidence="1">CBS 110217</strain>
    </source>
</reference>
<evidence type="ECO:0000313" key="1">
    <source>
        <dbReference type="EMBL" id="KAF2026633.1"/>
    </source>
</evidence>
<organism evidence="1 2">
    <name type="scientific">Setomelanomma holmii</name>
    <dbReference type="NCBI Taxonomy" id="210430"/>
    <lineage>
        <taxon>Eukaryota</taxon>
        <taxon>Fungi</taxon>
        <taxon>Dikarya</taxon>
        <taxon>Ascomycota</taxon>
        <taxon>Pezizomycotina</taxon>
        <taxon>Dothideomycetes</taxon>
        <taxon>Pleosporomycetidae</taxon>
        <taxon>Pleosporales</taxon>
        <taxon>Pleosporineae</taxon>
        <taxon>Phaeosphaeriaceae</taxon>
        <taxon>Setomelanomma</taxon>
    </lineage>
</organism>
<feature type="non-terminal residue" evidence="1">
    <location>
        <position position="158"/>
    </location>
</feature>
<gene>
    <name evidence="1" type="ORF">EK21DRAFT_34209</name>
</gene>
<name>A0A9P4H1P5_9PLEO</name>
<comment type="caution">
    <text evidence="1">The sequence shown here is derived from an EMBL/GenBank/DDBJ whole genome shotgun (WGS) entry which is preliminary data.</text>
</comment>
<feature type="non-terminal residue" evidence="1">
    <location>
        <position position="1"/>
    </location>
</feature>
<evidence type="ECO:0000313" key="2">
    <source>
        <dbReference type="Proteomes" id="UP000799777"/>
    </source>
</evidence>
<sequence length="158" mass="19098">LLPQMPSLFSKTLPPCGFEVQVAYENVVHRLRISWLHHVASAQTTENVPLRSLCDDIKTHLEREQLRDPIDSLHMTKKRRPWRRENVFRYELSWAAYFVREADVLQRWSSMGEEERGKQELTHGLYPIPKESKIIIKNRNNREELMRLWKVWHEEKRR</sequence>
<dbReference type="EMBL" id="ML978239">
    <property type="protein sequence ID" value="KAF2026633.1"/>
    <property type="molecule type" value="Genomic_DNA"/>
</dbReference>